<keyword evidence="2" id="KW-1133">Transmembrane helix</keyword>
<dbReference type="PROSITE" id="PS50076">
    <property type="entry name" value="DNAJ_2"/>
    <property type="match status" value="1"/>
</dbReference>
<keyword evidence="2" id="KW-0472">Membrane</keyword>
<dbReference type="InterPro" id="IPR050817">
    <property type="entry name" value="DjlA_DnaK_co-chaperone"/>
</dbReference>
<dbReference type="Pfam" id="PF00226">
    <property type="entry name" value="DnaJ"/>
    <property type="match status" value="1"/>
</dbReference>
<dbReference type="InterPro" id="IPR001623">
    <property type="entry name" value="DnaJ_domain"/>
</dbReference>
<organism evidence="4 5">
    <name type="scientific">Candidatus Merdicola faecigallinarum</name>
    <dbReference type="NCBI Taxonomy" id="2840862"/>
    <lineage>
        <taxon>Bacteria</taxon>
        <taxon>Bacillati</taxon>
        <taxon>Bacillota</taxon>
        <taxon>Clostridia</taxon>
        <taxon>Candidatus Merdicola</taxon>
    </lineage>
</organism>
<comment type="caution">
    <text evidence="4">The sequence shown here is derived from an EMBL/GenBank/DDBJ whole genome shotgun (WGS) entry which is preliminary data.</text>
</comment>
<evidence type="ECO:0000256" key="2">
    <source>
        <dbReference type="SAM" id="Phobius"/>
    </source>
</evidence>
<dbReference type="InterPro" id="IPR036869">
    <property type="entry name" value="J_dom_sf"/>
</dbReference>
<keyword evidence="2" id="KW-0812">Transmembrane</keyword>
<dbReference type="AlphaFoldDB" id="A0A9D1S9R6"/>
<gene>
    <name evidence="4" type="ORF">IAB70_03415</name>
</gene>
<dbReference type="GO" id="GO:0006260">
    <property type="term" value="P:DNA replication"/>
    <property type="evidence" value="ECO:0007669"/>
    <property type="project" value="UniProtKB-KW"/>
</dbReference>
<proteinExistence type="predicted"/>
<evidence type="ECO:0000256" key="1">
    <source>
        <dbReference type="ARBA" id="ARBA00022705"/>
    </source>
</evidence>
<evidence type="ECO:0000259" key="3">
    <source>
        <dbReference type="PROSITE" id="PS50076"/>
    </source>
</evidence>
<reference evidence="4" key="2">
    <citation type="journal article" date="2021" name="PeerJ">
        <title>Extensive microbial diversity within the chicken gut microbiome revealed by metagenomics and culture.</title>
        <authorList>
            <person name="Gilroy R."/>
            <person name="Ravi A."/>
            <person name="Getino M."/>
            <person name="Pursley I."/>
            <person name="Horton D.L."/>
            <person name="Alikhan N.F."/>
            <person name="Baker D."/>
            <person name="Gharbi K."/>
            <person name="Hall N."/>
            <person name="Watson M."/>
            <person name="Adriaenssens E.M."/>
            <person name="Foster-Nyarko E."/>
            <person name="Jarju S."/>
            <person name="Secka A."/>
            <person name="Antonio M."/>
            <person name="Oren A."/>
            <person name="Chaudhuri R.R."/>
            <person name="La Ragione R."/>
            <person name="Hildebrand F."/>
            <person name="Pallen M.J."/>
        </authorList>
    </citation>
    <scope>NUCLEOTIDE SEQUENCE</scope>
    <source>
        <strain evidence="4">CHK195-15760</strain>
    </source>
</reference>
<name>A0A9D1S9R6_9FIRM</name>
<dbReference type="PRINTS" id="PR00625">
    <property type="entry name" value="JDOMAIN"/>
</dbReference>
<dbReference type="SUPFAM" id="SSF46565">
    <property type="entry name" value="Chaperone J-domain"/>
    <property type="match status" value="1"/>
</dbReference>
<reference evidence="4" key="1">
    <citation type="submission" date="2020-10" db="EMBL/GenBank/DDBJ databases">
        <authorList>
            <person name="Gilroy R."/>
        </authorList>
    </citation>
    <scope>NUCLEOTIDE SEQUENCE</scope>
    <source>
        <strain evidence="4">CHK195-15760</strain>
    </source>
</reference>
<feature type="domain" description="J" evidence="3">
    <location>
        <begin position="3"/>
        <end position="70"/>
    </location>
</feature>
<accession>A0A9D1S9R6</accession>
<dbReference type="EMBL" id="DVNH01000024">
    <property type="protein sequence ID" value="HIU51653.1"/>
    <property type="molecule type" value="Genomic_DNA"/>
</dbReference>
<dbReference type="Proteomes" id="UP000824093">
    <property type="component" value="Unassembled WGS sequence"/>
</dbReference>
<protein>
    <submittedName>
        <fullName evidence="4">DnaJ domain-containing protein</fullName>
    </submittedName>
</protein>
<dbReference type="PANTHER" id="PTHR24074">
    <property type="entry name" value="CO-CHAPERONE PROTEIN DJLA"/>
    <property type="match status" value="1"/>
</dbReference>
<dbReference type="SMART" id="SM00271">
    <property type="entry name" value="DnaJ"/>
    <property type="match status" value="1"/>
</dbReference>
<sequence length="198" mass="23779">MITLYELLEVSENASNEVIEKAYKVLAKKYHPDLQPVDKRKEAEEKMKQINEAYETLMDSNKRSEYDQGLERIRKREELEKQKEYAKTVGNNQGYQQTTTTPNSNRVNNPYYYHNVNNYEYVNTRQGRPSYQVSKEYKKEYMKMKLRNIRDMLIAIGIILLIFVLLWFIPPTHRWMIDFYENNVLVKLIVDSIKSMWS</sequence>
<keyword evidence="1" id="KW-0235">DNA replication</keyword>
<evidence type="ECO:0000313" key="5">
    <source>
        <dbReference type="Proteomes" id="UP000824093"/>
    </source>
</evidence>
<feature type="transmembrane region" description="Helical" evidence="2">
    <location>
        <begin position="152"/>
        <end position="169"/>
    </location>
</feature>
<evidence type="ECO:0000313" key="4">
    <source>
        <dbReference type="EMBL" id="HIU51653.1"/>
    </source>
</evidence>
<dbReference type="Gene3D" id="1.10.287.110">
    <property type="entry name" value="DnaJ domain"/>
    <property type="match status" value="1"/>
</dbReference>
<dbReference type="CDD" id="cd06257">
    <property type="entry name" value="DnaJ"/>
    <property type="match status" value="1"/>
</dbReference>